<gene>
    <name evidence="2" type="ORF">C0Q70_14896</name>
</gene>
<protein>
    <submittedName>
        <fullName evidence="2">Uncharacterized protein</fullName>
    </submittedName>
</protein>
<evidence type="ECO:0000313" key="3">
    <source>
        <dbReference type="Proteomes" id="UP000245119"/>
    </source>
</evidence>
<accession>A0A2T7NTC7</accession>
<feature type="region of interest" description="Disordered" evidence="1">
    <location>
        <begin position="232"/>
        <end position="269"/>
    </location>
</feature>
<organism evidence="2 3">
    <name type="scientific">Pomacea canaliculata</name>
    <name type="common">Golden apple snail</name>
    <dbReference type="NCBI Taxonomy" id="400727"/>
    <lineage>
        <taxon>Eukaryota</taxon>
        <taxon>Metazoa</taxon>
        <taxon>Spiralia</taxon>
        <taxon>Lophotrochozoa</taxon>
        <taxon>Mollusca</taxon>
        <taxon>Gastropoda</taxon>
        <taxon>Caenogastropoda</taxon>
        <taxon>Architaenioglossa</taxon>
        <taxon>Ampullarioidea</taxon>
        <taxon>Ampullariidae</taxon>
        <taxon>Pomacea</taxon>
    </lineage>
</organism>
<evidence type="ECO:0000256" key="1">
    <source>
        <dbReference type="SAM" id="MobiDB-lite"/>
    </source>
</evidence>
<feature type="compositionally biased region" description="Basic residues" evidence="1">
    <location>
        <begin position="153"/>
        <end position="163"/>
    </location>
</feature>
<keyword evidence="3" id="KW-1185">Reference proteome</keyword>
<sequence length="378" mass="42981">MVHKSARYGVHSGNTLRSSNTRYSRRYFNEACIISRVHSRLLAKLSPSVVKEATQESAKHEKVHCPNVAIDVALSLNKQARWLLPSALKRQITSEDVADPTLTVSLLERHKLKRHANCVTFCSTHTGGVTTIHPRDGRYFSFAFPSSDGLSNRARRREQRKQRLQAQKKDRDQTVEPTPSDLQATGEEEPADKDLLEGEVRYEVFYPCPWRSSLSHNPKYIKQHVILTEGDDGKYAEQGKSHKKHRQRQRKRMTLKDISNNDDSDEDAWFDLDDDEEEEVSHNNTDDWGDGSCEKVSTFDFPLITLLQTGGGVQRMFQRFKTRVGQKKRKDTADVGNKKSRVIYITAETETRDSQSSSKIVSPPAEEEGGLDRGALPE</sequence>
<dbReference type="EMBL" id="PZQS01000009">
    <property type="protein sequence ID" value="PVD24414.1"/>
    <property type="molecule type" value="Genomic_DNA"/>
</dbReference>
<proteinExistence type="predicted"/>
<feature type="region of interest" description="Disordered" evidence="1">
    <location>
        <begin position="149"/>
        <end position="194"/>
    </location>
</feature>
<dbReference type="STRING" id="400727.A0A2T7NTC7"/>
<dbReference type="Proteomes" id="UP000245119">
    <property type="component" value="Linkage Group LG9"/>
</dbReference>
<comment type="caution">
    <text evidence="2">The sequence shown here is derived from an EMBL/GenBank/DDBJ whole genome shotgun (WGS) entry which is preliminary data.</text>
</comment>
<feature type="compositionally biased region" description="Basic residues" evidence="1">
    <location>
        <begin position="241"/>
        <end position="253"/>
    </location>
</feature>
<dbReference type="OrthoDB" id="1431934at2759"/>
<dbReference type="AlphaFoldDB" id="A0A2T7NTC7"/>
<reference evidence="2 3" key="1">
    <citation type="submission" date="2018-04" db="EMBL/GenBank/DDBJ databases">
        <title>The genome of golden apple snail Pomacea canaliculata provides insight into stress tolerance and invasive adaptation.</title>
        <authorList>
            <person name="Liu C."/>
            <person name="Liu B."/>
            <person name="Ren Y."/>
            <person name="Zhang Y."/>
            <person name="Wang H."/>
            <person name="Li S."/>
            <person name="Jiang F."/>
            <person name="Yin L."/>
            <person name="Zhang G."/>
            <person name="Qian W."/>
            <person name="Fan W."/>
        </authorList>
    </citation>
    <scope>NUCLEOTIDE SEQUENCE [LARGE SCALE GENOMIC DNA]</scope>
    <source>
        <strain evidence="2">SZHN2017</strain>
        <tissue evidence="2">Muscle</tissue>
    </source>
</reference>
<feature type="region of interest" description="Disordered" evidence="1">
    <location>
        <begin position="345"/>
        <end position="378"/>
    </location>
</feature>
<name>A0A2T7NTC7_POMCA</name>
<evidence type="ECO:0000313" key="2">
    <source>
        <dbReference type="EMBL" id="PVD24414.1"/>
    </source>
</evidence>
<feature type="compositionally biased region" description="Acidic residues" evidence="1">
    <location>
        <begin position="260"/>
        <end position="269"/>
    </location>
</feature>